<gene>
    <name evidence="5" type="ORF">HNP98_000598</name>
</gene>
<dbReference type="EC" id="1.1.1.157" evidence="5"/>
<dbReference type="NCBIfam" id="NF004474">
    <property type="entry name" value="PRK05808.1"/>
    <property type="match status" value="1"/>
</dbReference>
<dbReference type="Gene3D" id="1.10.1040.10">
    <property type="entry name" value="N-(1-d-carboxylethyl)-l-norvaline Dehydrogenase, domain 2"/>
    <property type="match status" value="1"/>
</dbReference>
<dbReference type="Proteomes" id="UP000779507">
    <property type="component" value="Unassembled WGS sequence"/>
</dbReference>
<protein>
    <submittedName>
        <fullName evidence="5">3-hydroxybutyryl-CoA dehydrogenase</fullName>
        <ecNumber evidence="5">1.1.1.157</ecNumber>
    </submittedName>
</protein>
<dbReference type="EMBL" id="JABSNP010000002">
    <property type="protein sequence ID" value="NRT17791.1"/>
    <property type="molecule type" value="Genomic_DNA"/>
</dbReference>
<dbReference type="InterPro" id="IPR006180">
    <property type="entry name" value="3-OHacyl-CoA_DH_CS"/>
</dbReference>
<dbReference type="GO" id="GO:0008691">
    <property type="term" value="F:3-hydroxybutyryl-CoA dehydrogenase activity"/>
    <property type="evidence" value="ECO:0007669"/>
    <property type="project" value="UniProtKB-EC"/>
</dbReference>
<dbReference type="PIRSF" id="PIRSF000105">
    <property type="entry name" value="HCDH"/>
    <property type="match status" value="1"/>
</dbReference>
<proteinExistence type="inferred from homology"/>
<feature type="domain" description="3-hydroxyacyl-CoA dehydrogenase NAD binding" evidence="4">
    <location>
        <begin position="2"/>
        <end position="181"/>
    </location>
</feature>
<comment type="caution">
    <text evidence="5">The sequence shown here is derived from an EMBL/GenBank/DDBJ whole genome shotgun (WGS) entry which is preliminary data.</text>
</comment>
<sequence>MNVAVIGSGTMGNGIAHVFAQHGFAVALVDVQAPALDRALATIARNLDRQVAKGTLAEADKTATLGRIRPCTTIAEGVADAELVVEAATENVDLKLQIFRELDRHAPAGALLASNTSSISITRIAAATQRPAQVIGMHFMNPVPVMQLVEVIRGYATSDETTARVMDLARQLGKTPTAVNDYPGFVANRILMPMVNEAIISLFEGVAGVAEIDTVMKLGMAHPMGPLQLADFIGLDVCLAILRVLHEGLGNPKYAPCPLLVNMVMAGRLGAKSGEGFYKYTAGSKELVVAPYFAK</sequence>
<name>A0ABX2FKX8_9BACT</name>
<accession>A0ABX2FKX8</accession>
<dbReference type="PANTHER" id="PTHR48075">
    <property type="entry name" value="3-HYDROXYACYL-COA DEHYDROGENASE FAMILY PROTEIN"/>
    <property type="match status" value="1"/>
</dbReference>
<evidence type="ECO:0000256" key="1">
    <source>
        <dbReference type="ARBA" id="ARBA00009463"/>
    </source>
</evidence>
<dbReference type="SUPFAM" id="SSF51735">
    <property type="entry name" value="NAD(P)-binding Rossmann-fold domains"/>
    <property type="match status" value="1"/>
</dbReference>
<dbReference type="SUPFAM" id="SSF48179">
    <property type="entry name" value="6-phosphogluconate dehydrogenase C-terminal domain-like"/>
    <property type="match status" value="1"/>
</dbReference>
<evidence type="ECO:0000313" key="6">
    <source>
        <dbReference type="Proteomes" id="UP000779507"/>
    </source>
</evidence>
<organism evidence="5 6">
    <name type="scientific">Hymenobacter caeli</name>
    <dbReference type="NCBI Taxonomy" id="2735894"/>
    <lineage>
        <taxon>Bacteria</taxon>
        <taxon>Pseudomonadati</taxon>
        <taxon>Bacteroidota</taxon>
        <taxon>Cytophagia</taxon>
        <taxon>Cytophagales</taxon>
        <taxon>Hymenobacteraceae</taxon>
        <taxon>Hymenobacter</taxon>
    </lineage>
</organism>
<feature type="domain" description="3-hydroxyacyl-CoA dehydrogenase C-terminal" evidence="3">
    <location>
        <begin position="184"/>
        <end position="280"/>
    </location>
</feature>
<dbReference type="RefSeq" id="WP_173808561.1">
    <property type="nucleotide sequence ID" value="NZ_JABSNP010000002.1"/>
</dbReference>
<dbReference type="PANTHER" id="PTHR48075:SF5">
    <property type="entry name" value="3-HYDROXYBUTYRYL-COA DEHYDROGENASE"/>
    <property type="match status" value="1"/>
</dbReference>
<dbReference type="Pfam" id="PF00725">
    <property type="entry name" value="3HCDH"/>
    <property type="match status" value="1"/>
</dbReference>
<evidence type="ECO:0000256" key="2">
    <source>
        <dbReference type="ARBA" id="ARBA00023002"/>
    </source>
</evidence>
<dbReference type="InterPro" id="IPR006176">
    <property type="entry name" value="3-OHacyl-CoA_DH_NAD-bd"/>
</dbReference>
<dbReference type="PROSITE" id="PS00067">
    <property type="entry name" value="3HCDH"/>
    <property type="match status" value="1"/>
</dbReference>
<reference evidence="5 6" key="1">
    <citation type="submission" date="2020-05" db="EMBL/GenBank/DDBJ databases">
        <title>Genomic Encyclopedia of Type Strains, Phase IV (KMG-V): Genome sequencing to study the core and pangenomes of soil and plant-associated prokaryotes.</title>
        <authorList>
            <person name="Whitman W."/>
        </authorList>
    </citation>
    <scope>NUCLEOTIDE SEQUENCE [LARGE SCALE GENOMIC DNA]</scope>
    <source>
        <strain evidence="5 6">9A</strain>
    </source>
</reference>
<comment type="similarity">
    <text evidence="1">Belongs to the 3-hydroxyacyl-CoA dehydrogenase family.</text>
</comment>
<keyword evidence="2 5" id="KW-0560">Oxidoreductase</keyword>
<evidence type="ECO:0000313" key="5">
    <source>
        <dbReference type="EMBL" id="NRT17791.1"/>
    </source>
</evidence>
<evidence type="ECO:0000259" key="4">
    <source>
        <dbReference type="Pfam" id="PF02737"/>
    </source>
</evidence>
<dbReference type="Gene3D" id="3.40.50.720">
    <property type="entry name" value="NAD(P)-binding Rossmann-like Domain"/>
    <property type="match status" value="1"/>
</dbReference>
<evidence type="ECO:0000259" key="3">
    <source>
        <dbReference type="Pfam" id="PF00725"/>
    </source>
</evidence>
<keyword evidence="6" id="KW-1185">Reference proteome</keyword>
<dbReference type="InterPro" id="IPR036291">
    <property type="entry name" value="NAD(P)-bd_dom_sf"/>
</dbReference>
<dbReference type="Pfam" id="PF02737">
    <property type="entry name" value="3HCDH_N"/>
    <property type="match status" value="1"/>
</dbReference>
<dbReference type="InterPro" id="IPR013328">
    <property type="entry name" value="6PGD_dom2"/>
</dbReference>
<dbReference type="InterPro" id="IPR022694">
    <property type="entry name" value="3-OHacyl-CoA_DH"/>
</dbReference>
<dbReference type="InterPro" id="IPR008927">
    <property type="entry name" value="6-PGluconate_DH-like_C_sf"/>
</dbReference>
<dbReference type="InterPro" id="IPR006108">
    <property type="entry name" value="3HC_DH_C"/>
</dbReference>